<dbReference type="eggNOG" id="arCOG01576">
    <property type="taxonomic scope" value="Archaea"/>
</dbReference>
<dbReference type="NCBIfam" id="TIGR01525">
    <property type="entry name" value="ATPase-IB_hvy"/>
    <property type="match status" value="1"/>
</dbReference>
<dbReference type="CDD" id="cd02094">
    <property type="entry name" value="P-type_ATPase_Cu-like"/>
    <property type="match status" value="1"/>
</dbReference>
<dbReference type="GO" id="GO:0016020">
    <property type="term" value="C:membrane"/>
    <property type="evidence" value="ECO:0007669"/>
    <property type="project" value="InterPro"/>
</dbReference>
<evidence type="ECO:0000256" key="10">
    <source>
        <dbReference type="SAM" id="Phobius"/>
    </source>
</evidence>
<feature type="transmembrane region" description="Helical" evidence="10">
    <location>
        <begin position="439"/>
        <end position="463"/>
    </location>
</feature>
<evidence type="ECO:0000256" key="6">
    <source>
        <dbReference type="ARBA" id="ARBA00022840"/>
    </source>
</evidence>
<dbReference type="InterPro" id="IPR018303">
    <property type="entry name" value="ATPase_P-typ_P_site"/>
</dbReference>
<keyword evidence="3 10" id="KW-0812">Transmembrane</keyword>
<dbReference type="FunFam" id="2.70.150.10:FF:000002">
    <property type="entry name" value="Copper-transporting ATPase 1, putative"/>
    <property type="match status" value="1"/>
</dbReference>
<dbReference type="Gene3D" id="2.70.150.10">
    <property type="entry name" value="Calcium-transporting ATPase, cytoplasmic transduction domain A"/>
    <property type="match status" value="1"/>
</dbReference>
<protein>
    <submittedName>
        <fullName evidence="12">Heavy metal translocating P-type ATPase</fullName>
    </submittedName>
</protein>
<keyword evidence="7" id="KW-1278">Translocase</keyword>
<dbReference type="RefSeq" id="WP_011763174.1">
    <property type="nucleotide sequence ID" value="NC_008701.1"/>
</dbReference>
<dbReference type="GO" id="GO:0005524">
    <property type="term" value="F:ATP binding"/>
    <property type="evidence" value="ECO:0007669"/>
    <property type="project" value="UniProtKB-KW"/>
</dbReference>
<dbReference type="GeneID" id="4617894"/>
<dbReference type="SFLD" id="SFLDF00027">
    <property type="entry name" value="p-type_atpase"/>
    <property type="match status" value="1"/>
</dbReference>
<dbReference type="InterPro" id="IPR059000">
    <property type="entry name" value="ATPase_P-type_domA"/>
</dbReference>
<evidence type="ECO:0000256" key="1">
    <source>
        <dbReference type="ARBA" id="ARBA00004127"/>
    </source>
</evidence>
<dbReference type="HOGENOM" id="CLU_001771_0_3_2"/>
<feature type="transmembrane region" description="Helical" evidence="10">
    <location>
        <begin position="169"/>
        <end position="190"/>
    </location>
</feature>
<keyword evidence="9 10" id="KW-0472">Membrane</keyword>
<dbReference type="InterPro" id="IPR023298">
    <property type="entry name" value="ATPase_P-typ_TM_dom_sf"/>
</dbReference>
<evidence type="ECO:0000256" key="9">
    <source>
        <dbReference type="ARBA" id="ARBA00023136"/>
    </source>
</evidence>
<dbReference type="GO" id="GO:0012505">
    <property type="term" value="C:endomembrane system"/>
    <property type="evidence" value="ECO:0007669"/>
    <property type="project" value="UniProtKB-SubCell"/>
</dbReference>
<dbReference type="PRINTS" id="PR00119">
    <property type="entry name" value="CATATPASE"/>
</dbReference>
<proteinExistence type="inferred from homology"/>
<feature type="transmembrane region" description="Helical" evidence="10">
    <location>
        <begin position="251"/>
        <end position="271"/>
    </location>
</feature>
<dbReference type="PANTHER" id="PTHR43520:SF8">
    <property type="entry name" value="P-TYPE CU(+) TRANSPORTER"/>
    <property type="match status" value="1"/>
</dbReference>
<dbReference type="InterPro" id="IPR044492">
    <property type="entry name" value="P_typ_ATPase_HD_dom"/>
</dbReference>
<evidence type="ECO:0000256" key="4">
    <source>
        <dbReference type="ARBA" id="ARBA00022723"/>
    </source>
</evidence>
<dbReference type="InterPro" id="IPR006121">
    <property type="entry name" value="HMA_dom"/>
</dbReference>
<comment type="subcellular location">
    <subcellularLocation>
        <location evidence="1">Endomembrane system</location>
        <topology evidence="1">Multi-pass membrane protein</topology>
    </subcellularLocation>
</comment>
<dbReference type="InterPro" id="IPR017969">
    <property type="entry name" value="Heavy-metal-associated_CS"/>
</dbReference>
<feature type="transmembrane region" description="Helical" evidence="10">
    <location>
        <begin position="742"/>
        <end position="763"/>
    </location>
</feature>
<dbReference type="InterPro" id="IPR036412">
    <property type="entry name" value="HAD-like_sf"/>
</dbReference>
<dbReference type="InterPro" id="IPR023214">
    <property type="entry name" value="HAD_sf"/>
</dbReference>
<dbReference type="GO" id="GO:0016887">
    <property type="term" value="F:ATP hydrolysis activity"/>
    <property type="evidence" value="ECO:0007669"/>
    <property type="project" value="InterPro"/>
</dbReference>
<dbReference type="PROSITE" id="PS50846">
    <property type="entry name" value="HMA_2"/>
    <property type="match status" value="1"/>
</dbReference>
<keyword evidence="8 10" id="KW-1133">Transmembrane helix</keyword>
<dbReference type="InterPro" id="IPR008250">
    <property type="entry name" value="ATPase_P-typ_transduc_dom_A_sf"/>
</dbReference>
<keyword evidence="5" id="KW-0547">Nucleotide-binding</keyword>
<dbReference type="SUPFAM" id="SSF81665">
    <property type="entry name" value="Calcium ATPase, transmembrane domain M"/>
    <property type="match status" value="1"/>
</dbReference>
<keyword evidence="6" id="KW-0067">ATP-binding</keyword>
<evidence type="ECO:0000256" key="3">
    <source>
        <dbReference type="ARBA" id="ARBA00022692"/>
    </source>
</evidence>
<dbReference type="SUPFAM" id="SSF55008">
    <property type="entry name" value="HMA, heavy metal-associated domain"/>
    <property type="match status" value="2"/>
</dbReference>
<dbReference type="PRINTS" id="PR00943">
    <property type="entry name" value="CUATPASE"/>
</dbReference>
<dbReference type="CDD" id="cd00371">
    <property type="entry name" value="HMA"/>
    <property type="match status" value="1"/>
</dbReference>
<dbReference type="SUPFAM" id="SSF56784">
    <property type="entry name" value="HAD-like"/>
    <property type="match status" value="1"/>
</dbReference>
<comment type="similarity">
    <text evidence="2">Belongs to the cation transport ATPase (P-type) (TC 3.A.3) family. Type IB subfamily.</text>
</comment>
<dbReference type="Gene3D" id="3.30.70.100">
    <property type="match status" value="1"/>
</dbReference>
<dbReference type="GO" id="GO:0043682">
    <property type="term" value="F:P-type divalent copper transporter activity"/>
    <property type="evidence" value="ECO:0007669"/>
    <property type="project" value="TreeGrafter"/>
</dbReference>
<organism evidence="12 13">
    <name type="scientific">Pyrobaculum islandicum (strain DSM 4184 / JCM 9189 / GEO3)</name>
    <dbReference type="NCBI Taxonomy" id="384616"/>
    <lineage>
        <taxon>Archaea</taxon>
        <taxon>Thermoproteota</taxon>
        <taxon>Thermoprotei</taxon>
        <taxon>Thermoproteales</taxon>
        <taxon>Thermoproteaceae</taxon>
        <taxon>Pyrobaculum</taxon>
    </lineage>
</organism>
<dbReference type="Gene3D" id="3.40.1110.10">
    <property type="entry name" value="Calcium-transporting ATPase, cytoplasmic domain N"/>
    <property type="match status" value="1"/>
</dbReference>
<dbReference type="EMBL" id="CP000504">
    <property type="protein sequence ID" value="ABL88599.1"/>
    <property type="molecule type" value="Genomic_DNA"/>
</dbReference>
<dbReference type="GO" id="GO:0055070">
    <property type="term" value="P:copper ion homeostasis"/>
    <property type="evidence" value="ECO:0007669"/>
    <property type="project" value="TreeGrafter"/>
</dbReference>
<accession>A1RUG7</accession>
<dbReference type="InterPro" id="IPR001757">
    <property type="entry name" value="P_typ_ATPase"/>
</dbReference>
<feature type="transmembrane region" description="Helical" evidence="10">
    <location>
        <begin position="769"/>
        <end position="786"/>
    </location>
</feature>
<dbReference type="SUPFAM" id="SSF81653">
    <property type="entry name" value="Calcium ATPase, transduction domain A"/>
    <property type="match status" value="1"/>
</dbReference>
<evidence type="ECO:0000313" key="12">
    <source>
        <dbReference type="EMBL" id="ABL88599.1"/>
    </source>
</evidence>
<dbReference type="InterPro" id="IPR023299">
    <property type="entry name" value="ATPase_P-typ_cyto_dom_N"/>
</dbReference>
<dbReference type="Pfam" id="PF00403">
    <property type="entry name" value="HMA"/>
    <property type="match status" value="1"/>
</dbReference>
<dbReference type="AlphaFoldDB" id="A1RUG7"/>
<evidence type="ECO:0000256" key="8">
    <source>
        <dbReference type="ARBA" id="ARBA00022989"/>
    </source>
</evidence>
<dbReference type="Proteomes" id="UP000002595">
    <property type="component" value="Chromosome"/>
</dbReference>
<dbReference type="PROSITE" id="PS01047">
    <property type="entry name" value="HMA_1"/>
    <property type="match status" value="1"/>
</dbReference>
<evidence type="ECO:0000256" key="2">
    <source>
        <dbReference type="ARBA" id="ARBA00006024"/>
    </source>
</evidence>
<dbReference type="KEGG" id="pis:Pisl_1442"/>
<dbReference type="OrthoDB" id="8588at2157"/>
<keyword evidence="13" id="KW-1185">Reference proteome</keyword>
<dbReference type="InterPro" id="IPR036163">
    <property type="entry name" value="HMA_dom_sf"/>
</dbReference>
<evidence type="ECO:0000259" key="11">
    <source>
        <dbReference type="PROSITE" id="PS50846"/>
    </source>
</evidence>
<dbReference type="SFLD" id="SFLDS00003">
    <property type="entry name" value="Haloacid_Dehalogenase"/>
    <property type="match status" value="1"/>
</dbReference>
<dbReference type="Pfam" id="PF00702">
    <property type="entry name" value="Hydrolase"/>
    <property type="match status" value="1"/>
</dbReference>
<dbReference type="NCBIfam" id="TIGR01511">
    <property type="entry name" value="ATPase-IB1_Cu"/>
    <property type="match status" value="1"/>
</dbReference>
<reference evidence="12" key="1">
    <citation type="submission" date="2006-12" db="EMBL/GenBank/DDBJ databases">
        <title>Complete sequence of Pyrobaculum islandicum DSM 4184.</title>
        <authorList>
            <person name="Copeland A."/>
            <person name="Lucas S."/>
            <person name="Lapidus A."/>
            <person name="Barry K."/>
            <person name="Detter J.C."/>
            <person name="Glavina del Rio T."/>
            <person name="Dalin E."/>
            <person name="Tice H."/>
            <person name="Pitluck S."/>
            <person name="Meincke L."/>
            <person name="Brettin T."/>
            <person name="Bruce D."/>
            <person name="Han C."/>
            <person name="Tapia R."/>
            <person name="Gilna P."/>
            <person name="Schmutz J."/>
            <person name="Larimer F."/>
            <person name="Land M."/>
            <person name="Hauser L."/>
            <person name="Kyrpides N."/>
            <person name="Mikhailova N."/>
            <person name="Cozen A.E."/>
            <person name="Fitz-Gibbon S.T."/>
            <person name="House C.H."/>
            <person name="Saltikov C."/>
            <person name="Lowe T."/>
            <person name="Richardson P."/>
        </authorList>
    </citation>
    <scope>NUCLEOTIDE SEQUENCE [LARGE SCALE GENOMIC DNA]</scope>
    <source>
        <strain evidence="12">DSM 4184</strain>
    </source>
</reference>
<keyword evidence="4" id="KW-0479">Metal-binding</keyword>
<dbReference type="InterPro" id="IPR027256">
    <property type="entry name" value="P-typ_ATPase_IB"/>
</dbReference>
<dbReference type="Pfam" id="PF00122">
    <property type="entry name" value="E1-E2_ATPase"/>
    <property type="match status" value="1"/>
</dbReference>
<dbReference type="GO" id="GO:0005507">
    <property type="term" value="F:copper ion binding"/>
    <property type="evidence" value="ECO:0007669"/>
    <property type="project" value="TreeGrafter"/>
</dbReference>
<dbReference type="SFLD" id="SFLDG00002">
    <property type="entry name" value="C1.7:_P-type_atpase_like"/>
    <property type="match status" value="1"/>
</dbReference>
<evidence type="ECO:0000256" key="7">
    <source>
        <dbReference type="ARBA" id="ARBA00022967"/>
    </source>
</evidence>
<dbReference type="PANTHER" id="PTHR43520">
    <property type="entry name" value="ATP7, ISOFORM B"/>
    <property type="match status" value="1"/>
</dbReference>
<evidence type="ECO:0000313" key="13">
    <source>
        <dbReference type="Proteomes" id="UP000002595"/>
    </source>
</evidence>
<dbReference type="NCBIfam" id="TIGR01494">
    <property type="entry name" value="ATPase_P-type"/>
    <property type="match status" value="1"/>
</dbReference>
<dbReference type="Gene3D" id="3.40.50.1000">
    <property type="entry name" value="HAD superfamily/HAD-like"/>
    <property type="match status" value="1"/>
</dbReference>
<sequence>MIRIRFERGRQTTLKIIGMHCATCTLAVQKALLSVPGVLHAEASLAGDEAKVVADPTRLRYGDLLRAVRKAGYDIYREEAHIVLKAVRPEEVSRIAELLSGWGVFDVRPNPAAGVVTVEYNPLEVTPGELARKLEEAGYEVAEVKTGEVDIDVDRRVVELDRADLRRRLAVAAGPTAALVALMVASMAGLHAAVYWLQWALATPVQFYSGWRFIKGAYRAFRNKTANMDTLVTLGTLSTYFYSVYSLLTGGLVYFEASAAVITLVLLGRYIEAGMRIKTGEAVRRLLTLQPEKARVLENGAEVEVPAAQVKPGQLVAVKQGERAPVDGVVEEGFGYVDESAFTGEPMPVEKKKGDLILAGSILVRGYLVVRATRSGRHTLLAQMVKLVRQAQGARLPVQQLVDKISGVFTWAVIAVASAVFVLWYLTTGDINRALIFTASVLVVACPCALGLATPLSVVVGVGRAAEKGVLIKRPEALQKLREARYVAFDKTGTLTLGRPRVVAVWGGDEVLNLAASLEQKSEHPLAAAVVEYARERNLKLSEPEFFDSIPGAGVYGRINGVAVAVGNEKILRGMGAELPPEVAKWAEEMREQGYTVVYVATEGKTLGAIAVGDQIREGAWEAVHWLKTRGVEPVIVTGDHEKSARAVAKKLGISVVYSGVDPEEKAKIVEALKSRGLVVFVGDGVNDAAALATADVGIAVGTGTDVAKEAGDTILLRGDITKVVEVFKISEKIMRNVKFNLFWAFVYNIALIPLAAGVFYPVTLRPELAGLAMAFSSISVTLNALRLRGA</sequence>
<feature type="transmembrane region" description="Helical" evidence="10">
    <location>
        <begin position="405"/>
        <end position="427"/>
    </location>
</feature>
<evidence type="ECO:0000256" key="5">
    <source>
        <dbReference type="ARBA" id="ARBA00022741"/>
    </source>
</evidence>
<dbReference type="PROSITE" id="PS00154">
    <property type="entry name" value="ATPASE_E1_E2"/>
    <property type="match status" value="1"/>
</dbReference>
<name>A1RUG7_PYRIL</name>
<dbReference type="eggNOG" id="arCOG02763">
    <property type="taxonomic scope" value="Archaea"/>
</dbReference>
<gene>
    <name evidence="12" type="ordered locus">Pisl_1442</name>
</gene>
<feature type="domain" description="HMA" evidence="11">
    <location>
        <begin position="10"/>
        <end position="76"/>
    </location>
</feature>
<dbReference type="STRING" id="384616.Pisl_1442"/>